<dbReference type="EMBL" id="JAAAJB010000371">
    <property type="protein sequence ID" value="KAG0257212.1"/>
    <property type="molecule type" value="Genomic_DNA"/>
</dbReference>
<dbReference type="PROSITE" id="PS50102">
    <property type="entry name" value="RRM"/>
    <property type="match status" value="1"/>
</dbReference>
<evidence type="ECO:0000313" key="5">
    <source>
        <dbReference type="Proteomes" id="UP000807716"/>
    </source>
</evidence>
<dbReference type="SUPFAM" id="SSF54928">
    <property type="entry name" value="RNA-binding domain, RBD"/>
    <property type="match status" value="1"/>
</dbReference>
<accession>A0A9P6U2V6</accession>
<sequence length="717" mass="78979">MDSQETKSMRRPSIDRYHGARPLQKQIFEDRPRSEVHTTEWAILPDLPPAIPPTALHSEAWNWAVLRVTNIPWDISLQDLATFFSDFPTPPEHLQAQHVHIIMDRTTGKTQKTAFVELALTSEQAVQVARIRNHRGLKGRVVSVVATTQDELLGVLFPRWPGKWIDGEPVPLKRPVCVVHMEGGCGCRAGLSHKAICYLDRGHDVDHQTASKLPTVPSDSHEPQHTNPEDSLQAPPESRLMAFSNDPATPPFINREEVSSILLVCRNFKLHFSRKCAERPYENILSIVCKYPWHRPELIIPLHRDHVFELMKLAVEALRGHLSKDYHPIHPTLMERMIRCAVLTPAFTEKQKTVILRVAGCPCPEDLIPWLAPLPSMTEPDEPLQPIIDNEDDRLLDTWIPIVQERSLSQEGVAAGDEEAAPLASCHQGERRAEEQVTTEKEVDDATSAMNALTLIEQPGRGFVSEKVSVGSTELNGKSPVCTTGPCNADVDPPAFNAPKLQEDANTSVNDPQMMVSASVDNKPASTATVTSNAYQELSPDMAPAHLMPHTTSSLRMSQKPSDQAPCYASVTARSLSSSSMALYQPMLSSMVSDATGTPTTDCTHSCHHAMAPSVATTGLRLGMTSLSGRDRTFSPPCTAAHATATPATTITTTTTTTTTPARNSVWAKPTLPHPKHLVHPPLTTPPLSNEALLWKIQYLTHGMPRLQRLTATHGLK</sequence>
<proteinExistence type="predicted"/>
<keyword evidence="5" id="KW-1185">Reference proteome</keyword>
<dbReference type="AlphaFoldDB" id="A0A9P6U2V6"/>
<dbReference type="CDD" id="cd12254">
    <property type="entry name" value="RRM_hnRNPH_ESRPs_RBM12_like"/>
    <property type="match status" value="1"/>
</dbReference>
<evidence type="ECO:0000259" key="3">
    <source>
        <dbReference type="PROSITE" id="PS50102"/>
    </source>
</evidence>
<evidence type="ECO:0000256" key="2">
    <source>
        <dbReference type="SAM" id="MobiDB-lite"/>
    </source>
</evidence>
<evidence type="ECO:0000313" key="4">
    <source>
        <dbReference type="EMBL" id="KAG0257212.1"/>
    </source>
</evidence>
<dbReference type="SMART" id="SM00360">
    <property type="entry name" value="RRM"/>
    <property type="match status" value="1"/>
</dbReference>
<feature type="region of interest" description="Disordered" evidence="2">
    <location>
        <begin position="208"/>
        <end position="235"/>
    </location>
</feature>
<dbReference type="OrthoDB" id="336240at2759"/>
<dbReference type="Proteomes" id="UP000807716">
    <property type="component" value="Unassembled WGS sequence"/>
</dbReference>
<keyword evidence="1" id="KW-0694">RNA-binding</keyword>
<protein>
    <recommendedName>
        <fullName evidence="3">RRM domain-containing protein</fullName>
    </recommendedName>
</protein>
<name>A0A9P6U2V6_9FUNG</name>
<dbReference type="Gene3D" id="3.30.70.330">
    <property type="match status" value="1"/>
</dbReference>
<dbReference type="InterPro" id="IPR012677">
    <property type="entry name" value="Nucleotide-bd_a/b_plait_sf"/>
</dbReference>
<feature type="compositionally biased region" description="Basic and acidic residues" evidence="2">
    <location>
        <begin position="219"/>
        <end position="228"/>
    </location>
</feature>
<evidence type="ECO:0000256" key="1">
    <source>
        <dbReference type="PROSITE-ProRule" id="PRU00176"/>
    </source>
</evidence>
<feature type="domain" description="RRM" evidence="3">
    <location>
        <begin position="64"/>
        <end position="149"/>
    </location>
</feature>
<comment type="caution">
    <text evidence="4">The sequence shown here is derived from an EMBL/GenBank/DDBJ whole genome shotgun (WGS) entry which is preliminary data.</text>
</comment>
<gene>
    <name evidence="4" type="ORF">DFQ27_005259</name>
</gene>
<dbReference type="GO" id="GO:0003723">
    <property type="term" value="F:RNA binding"/>
    <property type="evidence" value="ECO:0007669"/>
    <property type="project" value="UniProtKB-UniRule"/>
</dbReference>
<dbReference type="InterPro" id="IPR035979">
    <property type="entry name" value="RBD_domain_sf"/>
</dbReference>
<feature type="compositionally biased region" description="Basic and acidic residues" evidence="2">
    <location>
        <begin position="428"/>
        <end position="441"/>
    </location>
</feature>
<organism evidence="4 5">
    <name type="scientific">Actinomortierella ambigua</name>
    <dbReference type="NCBI Taxonomy" id="1343610"/>
    <lineage>
        <taxon>Eukaryota</taxon>
        <taxon>Fungi</taxon>
        <taxon>Fungi incertae sedis</taxon>
        <taxon>Mucoromycota</taxon>
        <taxon>Mortierellomycotina</taxon>
        <taxon>Mortierellomycetes</taxon>
        <taxon>Mortierellales</taxon>
        <taxon>Mortierellaceae</taxon>
        <taxon>Actinomortierella</taxon>
    </lineage>
</organism>
<dbReference type="InterPro" id="IPR000504">
    <property type="entry name" value="RRM_dom"/>
</dbReference>
<reference evidence="4" key="1">
    <citation type="journal article" date="2020" name="Fungal Divers.">
        <title>Resolving the Mortierellaceae phylogeny through synthesis of multi-gene phylogenetics and phylogenomics.</title>
        <authorList>
            <person name="Vandepol N."/>
            <person name="Liber J."/>
            <person name="Desiro A."/>
            <person name="Na H."/>
            <person name="Kennedy M."/>
            <person name="Barry K."/>
            <person name="Grigoriev I.V."/>
            <person name="Miller A.N."/>
            <person name="O'Donnell K."/>
            <person name="Stajich J.E."/>
            <person name="Bonito G."/>
        </authorList>
    </citation>
    <scope>NUCLEOTIDE SEQUENCE</scope>
    <source>
        <strain evidence="4">BC1065</strain>
    </source>
</reference>
<feature type="region of interest" description="Disordered" evidence="2">
    <location>
        <begin position="421"/>
        <end position="445"/>
    </location>
</feature>